<dbReference type="Proteomes" id="UP000267145">
    <property type="component" value="Unassembled WGS sequence"/>
</dbReference>
<keyword evidence="2" id="KW-1185">Reference proteome</keyword>
<name>A0A3M9Y2P5_9PEZI</name>
<sequence>MPSPHAKDAAQGLTAVDMNNLDESNIARTYLHNAQYEMNEGDTVVYINMPSWTLVEPIDCVGDTWRSLHVKMHSDKIRSLKSSKFNSKLKELPPTPPLDKNGLLREELVGMKYVMDLTPSIEGEEVVYEMAEMSLTPGIIAWWRSQDTFEVDAAAVNGHDDVCHCGKKPPHFEVADDKFNIWSRPPDHRNIPDYCPIRHRICILRLLYLIEGKHVLLDSAPRVWTMIAISKIFGCPGLMVKPVAQWLLMWRNSTFLEVLPEEGLQIGMTFKFIDVTRFVFEILVYEKALKDAGDSGRSAAPNTTIFGRKGRDPGDDLDNMVQHAAQALVQRNSSVMTVLGSDSVFEDLDIPEWKRLAEVRRRLAAETDSHECAAAVVVLDHLKQRILHFWRKNIWEEALGCLTGPECGKVDDFRFRYVAPNSREPLNTIYDRMNPVQKGMCLFFHNRINTIARTGPWQPEPLTPESPATKSLTFAQRYVGVLAVALKRSFEKVIAARPQLFADFDRDSKTGVATTNPFRLIRFDTEVFEVLRECVEIPRNDFFDVPKKRTPSRFLTNHFLAFLVPDEVKFLPVWAGGQDDGTGRVFNDELPPAEDGPDTGFRGGAAVVSPSLASMSVVEGLRGLDLESVLASETTSMNVHKDGSIIYNPGRVIVDDESIHSETFTETGDDYEAARRET</sequence>
<dbReference type="AlphaFoldDB" id="A0A3M9Y2P5"/>
<proteinExistence type="predicted"/>
<gene>
    <name evidence="1" type="ORF">D7B24_001942</name>
</gene>
<protein>
    <submittedName>
        <fullName evidence="1">Uncharacterized protein</fullName>
    </submittedName>
</protein>
<evidence type="ECO:0000313" key="2">
    <source>
        <dbReference type="Proteomes" id="UP000267145"/>
    </source>
</evidence>
<evidence type="ECO:0000313" key="1">
    <source>
        <dbReference type="EMBL" id="RNJ53420.1"/>
    </source>
</evidence>
<dbReference type="EMBL" id="RBVV01000142">
    <property type="protein sequence ID" value="RNJ53420.1"/>
    <property type="molecule type" value="Genomic_DNA"/>
</dbReference>
<dbReference type="RefSeq" id="XP_028491578.1">
    <property type="nucleotide sequence ID" value="XM_028636160.1"/>
</dbReference>
<dbReference type="GeneID" id="39605631"/>
<comment type="caution">
    <text evidence="1">The sequence shown here is derived from an EMBL/GenBank/DDBJ whole genome shotgun (WGS) entry which is preliminary data.</text>
</comment>
<accession>A0A3M9Y2P5</accession>
<reference evidence="1 2" key="1">
    <citation type="submission" date="2018-10" db="EMBL/GenBank/DDBJ databases">
        <title>Genome sequence of Verticillium nonalfalfae VnAa140.</title>
        <authorList>
            <person name="Stajich J.E."/>
            <person name="Kasson M.T."/>
        </authorList>
    </citation>
    <scope>NUCLEOTIDE SEQUENCE [LARGE SCALE GENOMIC DNA]</scope>
    <source>
        <strain evidence="1 2">VnAa140</strain>
    </source>
</reference>
<dbReference type="STRING" id="1051616.A0A3M9Y2P5"/>
<organism evidence="1 2">
    <name type="scientific">Verticillium nonalfalfae</name>
    <dbReference type="NCBI Taxonomy" id="1051616"/>
    <lineage>
        <taxon>Eukaryota</taxon>
        <taxon>Fungi</taxon>
        <taxon>Dikarya</taxon>
        <taxon>Ascomycota</taxon>
        <taxon>Pezizomycotina</taxon>
        <taxon>Sordariomycetes</taxon>
        <taxon>Hypocreomycetidae</taxon>
        <taxon>Glomerellales</taxon>
        <taxon>Plectosphaerellaceae</taxon>
        <taxon>Verticillium</taxon>
    </lineage>
</organism>